<name>A0A1Q1FX65_ENTFL</name>
<dbReference type="EMBL" id="SEWT01000008">
    <property type="protein sequence ID" value="RYU31340.1"/>
    <property type="molecule type" value="Genomic_DNA"/>
</dbReference>
<reference evidence="1 2" key="1">
    <citation type="submission" date="2019-02" db="EMBL/GenBank/DDBJ databases">
        <title>From farm to fork: dissemination of Tn554::fexA-optrA in linezolid-resistant Enterococcus faecalis clones from chicken feces and meat in Tunisia.</title>
        <authorList>
            <person name="Tedim A.P."/>
            <person name="Elghaieb H."/>
            <person name="Abbassi M.S."/>
            <person name="Novais C."/>
            <person name="Hassen A."/>
            <person name="Peixe L."/>
            <person name="Freitas A.R."/>
        </authorList>
    </citation>
    <scope>NUCLEOTIDE SEQUENCE [LARGE SCALE GENOMIC DNA]</scope>
    <source>
        <strain evidence="1 2">728T</strain>
    </source>
</reference>
<evidence type="ECO:0000313" key="2">
    <source>
        <dbReference type="Proteomes" id="UP000292223"/>
    </source>
</evidence>
<dbReference type="AlphaFoldDB" id="A0A1Q1FX65"/>
<protein>
    <submittedName>
        <fullName evidence="1">Uncharacterized protein</fullName>
    </submittedName>
</protein>
<dbReference type="Proteomes" id="UP000292223">
    <property type="component" value="Unassembled WGS sequence"/>
</dbReference>
<comment type="caution">
    <text evidence="1">The sequence shown here is derived from an EMBL/GenBank/DDBJ whole genome shotgun (WGS) entry which is preliminary data.</text>
</comment>
<organism evidence="1 2">
    <name type="scientific">Enterococcus faecalis</name>
    <name type="common">Streptococcus faecalis</name>
    <dbReference type="NCBI Taxonomy" id="1351"/>
    <lineage>
        <taxon>Bacteria</taxon>
        <taxon>Bacillati</taxon>
        <taxon>Bacillota</taxon>
        <taxon>Bacilli</taxon>
        <taxon>Lactobacillales</taxon>
        <taxon>Enterococcaceae</taxon>
        <taxon>Enterococcus</taxon>
    </lineage>
</organism>
<accession>A0A1Q1FX65</accession>
<evidence type="ECO:0000313" key="1">
    <source>
        <dbReference type="EMBL" id="RYU31340.1"/>
    </source>
</evidence>
<sequence length="59" mass="7466">MNKKPVLTIALKQKLYCRYRFFQLYFLNMFNYKKFLELQEFILEELETDIEKYFKVKVK</sequence>
<gene>
    <name evidence="1" type="ORF">EU507_12590</name>
</gene>
<proteinExistence type="predicted"/>